<accession>A0A371J776</accession>
<name>A0A371J776_9FIRM</name>
<reference evidence="1 2" key="1">
    <citation type="journal article" date="2017" name="Genome Announc.">
        <title>Draft Genome Sequence of Romboutsia weinsteinii sp. nov. Strain CCRI-19649(T) Isolated from Surface Water.</title>
        <authorList>
            <person name="Maheux A.F."/>
            <person name="Boudreau D.K."/>
            <person name="Berube E."/>
            <person name="Boissinot M."/>
            <person name="Cantin P."/>
            <person name="Raymond F."/>
            <person name="Corbeil J."/>
            <person name="Omar R.F."/>
            <person name="Bergeron M.G."/>
        </authorList>
    </citation>
    <scope>NUCLEOTIDE SEQUENCE [LARGE SCALE GENOMIC DNA]</scope>
    <source>
        <strain evidence="1 2">CCRI-19649</strain>
    </source>
</reference>
<keyword evidence="2" id="KW-1185">Reference proteome</keyword>
<dbReference type="RefSeq" id="WP_094366359.1">
    <property type="nucleotide sequence ID" value="NZ_NOJY02000006.1"/>
</dbReference>
<proteinExistence type="predicted"/>
<evidence type="ECO:0000313" key="2">
    <source>
        <dbReference type="Proteomes" id="UP000215694"/>
    </source>
</evidence>
<dbReference type="OrthoDB" id="2886577at2"/>
<protein>
    <submittedName>
        <fullName evidence="1">Uncharacterized protein</fullName>
    </submittedName>
</protein>
<gene>
    <name evidence="1" type="ORF">CHL78_004900</name>
</gene>
<sequence length="166" mass="18405">MIKNLVDDLKLAAMDMKSEVKDVIHEMTTKLPETVQADYSNADRQTIPASDLEYMGSGWNTMPAQVTANRIDMIADKVNFVSEMIQQGLLAFDSIEVELQTYARGNVPPQPQQLLALASRVDSNQKQIFMGLQKLKELSMEIDRATDKLQGGNTNGWGSKNIGGGW</sequence>
<dbReference type="Proteomes" id="UP000215694">
    <property type="component" value="Unassembled WGS sequence"/>
</dbReference>
<comment type="caution">
    <text evidence="1">The sequence shown here is derived from an EMBL/GenBank/DDBJ whole genome shotgun (WGS) entry which is preliminary data.</text>
</comment>
<dbReference type="EMBL" id="NOJY02000006">
    <property type="protein sequence ID" value="RDY28528.1"/>
    <property type="molecule type" value="Genomic_DNA"/>
</dbReference>
<organism evidence="1 2">
    <name type="scientific">Romboutsia weinsteinii</name>
    <dbReference type="NCBI Taxonomy" id="2020949"/>
    <lineage>
        <taxon>Bacteria</taxon>
        <taxon>Bacillati</taxon>
        <taxon>Bacillota</taxon>
        <taxon>Clostridia</taxon>
        <taxon>Peptostreptococcales</taxon>
        <taxon>Peptostreptococcaceae</taxon>
        <taxon>Romboutsia</taxon>
    </lineage>
</organism>
<evidence type="ECO:0000313" key="1">
    <source>
        <dbReference type="EMBL" id="RDY28528.1"/>
    </source>
</evidence>
<dbReference type="AlphaFoldDB" id="A0A371J776"/>